<dbReference type="InterPro" id="IPR001063">
    <property type="entry name" value="Ribosomal_uL22"/>
</dbReference>
<dbReference type="GO" id="GO:0019843">
    <property type="term" value="F:rRNA binding"/>
    <property type="evidence" value="ECO:0007669"/>
    <property type="project" value="UniProtKB-UniRule"/>
</dbReference>
<dbReference type="PANTHER" id="PTHR13501">
    <property type="entry name" value="CHLOROPLAST 50S RIBOSOMAL PROTEIN L22-RELATED"/>
    <property type="match status" value="1"/>
</dbReference>
<comment type="similarity">
    <text evidence="2 10 11">Belongs to the universal ribosomal protein uL22 family.</text>
</comment>
<dbReference type="HAMAP" id="MF_01331_B">
    <property type="entry name" value="Ribosomal_uL22_B"/>
    <property type="match status" value="1"/>
</dbReference>
<dbReference type="GO" id="GO:0022625">
    <property type="term" value="C:cytosolic large ribosomal subunit"/>
    <property type="evidence" value="ECO:0007669"/>
    <property type="project" value="TreeGrafter"/>
</dbReference>
<dbReference type="InterPro" id="IPR018260">
    <property type="entry name" value="Ribosomal_uL22_CS"/>
</dbReference>
<dbReference type="RefSeq" id="WP_094254390.1">
    <property type="nucleotide sequence ID" value="NZ_NNCE01000001.1"/>
</dbReference>
<dbReference type="InterPro" id="IPR005727">
    <property type="entry name" value="Ribosomal_uL22_bac/chlpt-type"/>
</dbReference>
<comment type="function">
    <text evidence="1 10">The globular domain of the protein is located near the polypeptide exit tunnel on the outside of the subunit, while an extended beta-hairpin is found that lines the wall of the exit tunnel in the center of the 70S ribosome.</text>
</comment>
<keyword evidence="4 10" id="KW-0699">rRNA-binding</keyword>
<evidence type="ECO:0000256" key="5">
    <source>
        <dbReference type="ARBA" id="ARBA00022884"/>
    </source>
</evidence>
<evidence type="ECO:0000256" key="6">
    <source>
        <dbReference type="ARBA" id="ARBA00022980"/>
    </source>
</evidence>
<keyword evidence="7 10" id="KW-0687">Ribonucleoprotein</keyword>
<reference evidence="14 15" key="1">
    <citation type="submission" date="2019-03" db="EMBL/GenBank/DDBJ databases">
        <title>Genomic Encyclopedia of Archaeal and Bacterial Type Strains, Phase II (KMG-II): from individual species to whole genera.</title>
        <authorList>
            <person name="Goeker M."/>
        </authorList>
    </citation>
    <scope>NUCLEOTIDE SEQUENCE [LARGE SCALE GENOMIC DNA]</scope>
    <source>
        <strain evidence="14 15">ATCC 700618</strain>
    </source>
</reference>
<accession>A0A4R6IH49</accession>
<dbReference type="EMBL" id="SNWN01000009">
    <property type="protein sequence ID" value="TDO21097.1"/>
    <property type="molecule type" value="Genomic_DNA"/>
</dbReference>
<dbReference type="CDD" id="cd00336">
    <property type="entry name" value="Ribosomal_L22"/>
    <property type="match status" value="1"/>
</dbReference>
<evidence type="ECO:0000256" key="3">
    <source>
        <dbReference type="ARBA" id="ARBA00011838"/>
    </source>
</evidence>
<evidence type="ECO:0000256" key="10">
    <source>
        <dbReference type="HAMAP-Rule" id="MF_01331"/>
    </source>
</evidence>
<evidence type="ECO:0000256" key="9">
    <source>
        <dbReference type="ARBA" id="ARBA00035207"/>
    </source>
</evidence>
<comment type="caution">
    <text evidence="14">The sequence shown here is derived from an EMBL/GenBank/DDBJ whole genome shotgun (WGS) entry which is preliminary data.</text>
</comment>
<proteinExistence type="inferred from homology"/>
<evidence type="ECO:0000256" key="7">
    <source>
        <dbReference type="ARBA" id="ARBA00023274"/>
    </source>
</evidence>
<protein>
    <recommendedName>
        <fullName evidence="9 10">Large ribosomal subunit protein uL22</fullName>
    </recommendedName>
</protein>
<evidence type="ECO:0000256" key="1">
    <source>
        <dbReference type="ARBA" id="ARBA00003478"/>
    </source>
</evidence>
<organism evidence="14 15">
    <name type="scientific">Mycoplasma testudineum</name>
    <dbReference type="NCBI Taxonomy" id="244584"/>
    <lineage>
        <taxon>Bacteria</taxon>
        <taxon>Bacillati</taxon>
        <taxon>Mycoplasmatota</taxon>
        <taxon>Mollicutes</taxon>
        <taxon>Mycoplasmataceae</taxon>
        <taxon>Mycoplasma</taxon>
    </lineage>
</organism>
<dbReference type="PROSITE" id="PS00464">
    <property type="entry name" value="RIBOSOMAL_L22"/>
    <property type="match status" value="1"/>
</dbReference>
<dbReference type="GO" id="GO:0003735">
    <property type="term" value="F:structural constituent of ribosome"/>
    <property type="evidence" value="ECO:0007669"/>
    <property type="project" value="InterPro"/>
</dbReference>
<sequence>MEAVAILKTYRISSQKANLVARLFRNKTVAQAIVILENTNKKAAPVFLKLINSAVANAVTNHGLDASKLVISNVMVNEGPTLKRFQPHSQGRATRILKRTSHLSVYVKEL</sequence>
<dbReference type="AlphaFoldDB" id="A0A4R6IH49"/>
<dbReference type="Pfam" id="PF00237">
    <property type="entry name" value="Ribosomal_L22"/>
    <property type="match status" value="1"/>
</dbReference>
<dbReference type="Gene3D" id="3.90.470.10">
    <property type="entry name" value="Ribosomal protein L22/L17"/>
    <property type="match status" value="1"/>
</dbReference>
<dbReference type="SUPFAM" id="SSF54843">
    <property type="entry name" value="Ribosomal protein L22"/>
    <property type="match status" value="1"/>
</dbReference>
<keyword evidence="6 10" id="KW-0689">Ribosomal protein</keyword>
<evidence type="ECO:0000256" key="13">
    <source>
        <dbReference type="RuleBase" id="RU004008"/>
    </source>
</evidence>
<name>A0A4R6IH49_9MOLU</name>
<keyword evidence="15" id="KW-1185">Reference proteome</keyword>
<dbReference type="PANTHER" id="PTHR13501:SF8">
    <property type="entry name" value="LARGE RIBOSOMAL SUBUNIT PROTEIN UL22M"/>
    <property type="match status" value="1"/>
</dbReference>
<evidence type="ECO:0000256" key="8">
    <source>
        <dbReference type="ARBA" id="ARBA00025084"/>
    </source>
</evidence>
<dbReference type="NCBIfam" id="TIGR01044">
    <property type="entry name" value="rplV_bact"/>
    <property type="match status" value="1"/>
</dbReference>
<dbReference type="InterPro" id="IPR047867">
    <property type="entry name" value="Ribosomal_uL22_bac/org-type"/>
</dbReference>
<comment type="subunit">
    <text evidence="3 10 12">Part of the 50S ribosomal subunit.</text>
</comment>
<dbReference type="OrthoDB" id="9805969at2"/>
<dbReference type="Proteomes" id="UP000295518">
    <property type="component" value="Unassembled WGS sequence"/>
</dbReference>
<dbReference type="InterPro" id="IPR036394">
    <property type="entry name" value="Ribosomal_uL22_sf"/>
</dbReference>
<dbReference type="GO" id="GO:0006412">
    <property type="term" value="P:translation"/>
    <property type="evidence" value="ECO:0007669"/>
    <property type="project" value="UniProtKB-UniRule"/>
</dbReference>
<gene>
    <name evidence="10" type="primary">rplV</name>
    <name evidence="14" type="ORF">EI74_0117</name>
</gene>
<evidence type="ECO:0000313" key="15">
    <source>
        <dbReference type="Proteomes" id="UP000295518"/>
    </source>
</evidence>
<evidence type="ECO:0000256" key="11">
    <source>
        <dbReference type="RuleBase" id="RU004005"/>
    </source>
</evidence>
<comment type="function">
    <text evidence="8">This protein binds specifically to 23S rRNA; its binding is stimulated by other ribosomal proteins, e.g. L4, L17, and L20. It is important during the early stages of 50S assembly. It makes multiple contacts with different domains of the 23S rRNA in the assembled 50S subunit and ribosome.</text>
</comment>
<comment type="function">
    <text evidence="10 13">This protein binds specifically to 23S rRNA; its binding is stimulated by other ribosomal proteins, e.g., L4, L17, and L20. It is important during the early stages of 50S assembly. It makes multiple contacts with different domains of the 23S rRNA in the assembled 50S subunit and ribosome.</text>
</comment>
<evidence type="ECO:0000256" key="12">
    <source>
        <dbReference type="RuleBase" id="RU004006"/>
    </source>
</evidence>
<evidence type="ECO:0000313" key="14">
    <source>
        <dbReference type="EMBL" id="TDO21097.1"/>
    </source>
</evidence>
<evidence type="ECO:0000256" key="4">
    <source>
        <dbReference type="ARBA" id="ARBA00022730"/>
    </source>
</evidence>
<evidence type="ECO:0000256" key="2">
    <source>
        <dbReference type="ARBA" id="ARBA00009451"/>
    </source>
</evidence>
<keyword evidence="5 10" id="KW-0694">RNA-binding</keyword>